<feature type="domain" description="Ig-like" evidence="7">
    <location>
        <begin position="1"/>
        <end position="83"/>
    </location>
</feature>
<dbReference type="InterPro" id="IPR003961">
    <property type="entry name" value="FN3_dom"/>
</dbReference>
<dbReference type="CDD" id="cd00063">
    <property type="entry name" value="FN3"/>
    <property type="match status" value="1"/>
</dbReference>
<evidence type="ECO:0000259" key="7">
    <source>
        <dbReference type="PROSITE" id="PS50835"/>
    </source>
</evidence>
<dbReference type="GO" id="GO:0098609">
    <property type="term" value="P:cell-cell adhesion"/>
    <property type="evidence" value="ECO:0007669"/>
    <property type="project" value="TreeGrafter"/>
</dbReference>
<feature type="region of interest" description="Disordered" evidence="5">
    <location>
        <begin position="534"/>
        <end position="553"/>
    </location>
</feature>
<dbReference type="Pfam" id="PF08205">
    <property type="entry name" value="C2-set_2"/>
    <property type="match status" value="1"/>
</dbReference>
<dbReference type="Pfam" id="PF00041">
    <property type="entry name" value="fn3"/>
    <property type="match status" value="1"/>
</dbReference>
<accession>A0AAW0XR64</accession>
<keyword evidence="4" id="KW-1015">Disulfide bond</keyword>
<sequence>NVEAGQVVKITCKTSSSVPASIVTWHTRAHLLGDPSVKHSPGLYGGTITESKVKVRPEAEDNGLVVVCEAENGLGVTVSTNITLNVLHGPVWLFTPSGMLNVLEGGDLTITAEAMANPGPVTYTWQRGTVTLVGKEEEAGSGQLRLRRVGRHMAGTYTVTASSSRGSVNASFIVDVQYGAENITAPKRVLVDQNDTATVLCSASGNPTPNVTWSRDSDDTSVVLSWGVGEAYLQVEWSTPSDTGIYYCRASNLVSSPPSVATAIVVTQAPTSASSLLEEEEVAGRSWAVVGGNGLLDCRVKASPRPTFEWIAEDGPITDNNRKYDIHVPQLMDSVAEWSSVLEIRSVTAGDFTSYTCVATNPLGSYTLNYTLSPPTHPGTPLSLNVTAVSDTTVEVRWSDFTVGPRPAGYTIRYRTTTGQRHYELVDIPGTNITSLVIEELKPGAEYSFSIQSYNEQGRVYHTSPPVVVIMSEAEDDVVVVEERPKGISFIVFLLIAVTGGVLIVLNIIGVLCFLRRRSYFQEFAASSCKSSAYEVPSPSQVDNLSLSSSDDIPPPDYEVTPPLLVHQQVMGSCRVGSFGGGSLQDLSLPSGSRGTPSLARSSPVVTSSSTISN</sequence>
<feature type="domain" description="Ig-like" evidence="7">
    <location>
        <begin position="180"/>
        <end position="267"/>
    </location>
</feature>
<evidence type="ECO:0000256" key="6">
    <source>
        <dbReference type="SAM" id="Phobius"/>
    </source>
</evidence>
<comment type="subcellular location">
    <subcellularLocation>
        <location evidence="1">Membrane</location>
        <topology evidence="1">Single-pass membrane protein</topology>
    </subcellularLocation>
</comment>
<comment type="caution">
    <text evidence="9">The sequence shown here is derived from an EMBL/GenBank/DDBJ whole genome shotgun (WGS) entry which is preliminary data.</text>
</comment>
<keyword evidence="2" id="KW-0677">Repeat</keyword>
<dbReference type="InterPro" id="IPR003598">
    <property type="entry name" value="Ig_sub2"/>
</dbReference>
<keyword evidence="3 6" id="KW-0472">Membrane</keyword>
<keyword evidence="6" id="KW-0812">Transmembrane</keyword>
<evidence type="ECO:0000256" key="2">
    <source>
        <dbReference type="ARBA" id="ARBA00022737"/>
    </source>
</evidence>
<evidence type="ECO:0000256" key="4">
    <source>
        <dbReference type="ARBA" id="ARBA00023157"/>
    </source>
</evidence>
<feature type="domain" description="Ig-like" evidence="7">
    <location>
        <begin position="90"/>
        <end position="169"/>
    </location>
</feature>
<dbReference type="EMBL" id="JARKIK010000028">
    <property type="protein sequence ID" value="KAK8742458.1"/>
    <property type="molecule type" value="Genomic_DNA"/>
</dbReference>
<dbReference type="InterPro" id="IPR036116">
    <property type="entry name" value="FN3_sf"/>
</dbReference>
<dbReference type="SMART" id="SM00060">
    <property type="entry name" value="FN3"/>
    <property type="match status" value="2"/>
</dbReference>
<dbReference type="InterPro" id="IPR013783">
    <property type="entry name" value="Ig-like_fold"/>
</dbReference>
<dbReference type="SMART" id="SM00408">
    <property type="entry name" value="IGc2"/>
    <property type="match status" value="4"/>
</dbReference>
<dbReference type="InterPro" id="IPR003599">
    <property type="entry name" value="Ig_sub"/>
</dbReference>
<dbReference type="SMART" id="SM00409">
    <property type="entry name" value="IG"/>
    <property type="match status" value="4"/>
</dbReference>
<feature type="non-terminal residue" evidence="9">
    <location>
        <position position="614"/>
    </location>
</feature>
<dbReference type="InterPro" id="IPR013162">
    <property type="entry name" value="CD80_C2-set"/>
</dbReference>
<keyword evidence="10" id="KW-1185">Reference proteome</keyword>
<dbReference type="PROSITE" id="PS50835">
    <property type="entry name" value="IG_LIKE"/>
    <property type="match status" value="4"/>
</dbReference>
<name>A0AAW0XR64_CHEQU</name>
<dbReference type="Proteomes" id="UP001445076">
    <property type="component" value="Unassembled WGS sequence"/>
</dbReference>
<dbReference type="InterPro" id="IPR036179">
    <property type="entry name" value="Ig-like_dom_sf"/>
</dbReference>
<feature type="non-terminal residue" evidence="9">
    <location>
        <position position="1"/>
    </location>
</feature>
<feature type="compositionally biased region" description="Low complexity" evidence="5">
    <location>
        <begin position="602"/>
        <end position="614"/>
    </location>
</feature>
<feature type="compositionally biased region" description="Polar residues" evidence="5">
    <location>
        <begin position="590"/>
        <end position="601"/>
    </location>
</feature>
<dbReference type="Pfam" id="PF13927">
    <property type="entry name" value="Ig_3"/>
    <property type="match status" value="3"/>
</dbReference>
<evidence type="ECO:0008006" key="11">
    <source>
        <dbReference type="Google" id="ProtNLM"/>
    </source>
</evidence>
<evidence type="ECO:0000313" key="10">
    <source>
        <dbReference type="Proteomes" id="UP001445076"/>
    </source>
</evidence>
<reference evidence="9 10" key="1">
    <citation type="journal article" date="2024" name="BMC Genomics">
        <title>Genome assembly of redclaw crayfish (Cherax quadricarinatus) provides insights into its immune adaptation and hypoxia tolerance.</title>
        <authorList>
            <person name="Liu Z."/>
            <person name="Zheng J."/>
            <person name="Li H."/>
            <person name="Fang K."/>
            <person name="Wang S."/>
            <person name="He J."/>
            <person name="Zhou D."/>
            <person name="Weng S."/>
            <person name="Chi M."/>
            <person name="Gu Z."/>
            <person name="He J."/>
            <person name="Li F."/>
            <person name="Wang M."/>
        </authorList>
    </citation>
    <scope>NUCLEOTIDE SEQUENCE [LARGE SCALE GENOMIC DNA]</scope>
    <source>
        <strain evidence="9">ZL_2023a</strain>
    </source>
</reference>
<dbReference type="AlphaFoldDB" id="A0AAW0XR64"/>
<dbReference type="SUPFAM" id="SSF48726">
    <property type="entry name" value="Immunoglobulin"/>
    <property type="match status" value="4"/>
</dbReference>
<protein>
    <recommendedName>
        <fullName evidence="11">Nephrin</fullName>
    </recommendedName>
</protein>
<gene>
    <name evidence="9" type="ORF">OTU49_001887</name>
</gene>
<feature type="domain" description="Fibronectin type-III" evidence="8">
    <location>
        <begin position="380"/>
        <end position="474"/>
    </location>
</feature>
<dbReference type="PROSITE" id="PS50853">
    <property type="entry name" value="FN3"/>
    <property type="match status" value="1"/>
</dbReference>
<dbReference type="InterPro" id="IPR007110">
    <property type="entry name" value="Ig-like_dom"/>
</dbReference>
<evidence type="ECO:0000256" key="1">
    <source>
        <dbReference type="ARBA" id="ARBA00004167"/>
    </source>
</evidence>
<dbReference type="GO" id="GO:0016020">
    <property type="term" value="C:membrane"/>
    <property type="evidence" value="ECO:0007669"/>
    <property type="project" value="UniProtKB-SubCell"/>
</dbReference>
<dbReference type="CDD" id="cd00096">
    <property type="entry name" value="Ig"/>
    <property type="match status" value="1"/>
</dbReference>
<proteinExistence type="predicted"/>
<evidence type="ECO:0000256" key="5">
    <source>
        <dbReference type="SAM" id="MobiDB-lite"/>
    </source>
</evidence>
<keyword evidence="6" id="KW-1133">Transmembrane helix</keyword>
<evidence type="ECO:0000313" key="9">
    <source>
        <dbReference type="EMBL" id="KAK8742458.1"/>
    </source>
</evidence>
<feature type="compositionally biased region" description="Low complexity" evidence="5">
    <location>
        <begin position="538"/>
        <end position="552"/>
    </location>
</feature>
<feature type="region of interest" description="Disordered" evidence="5">
    <location>
        <begin position="590"/>
        <end position="614"/>
    </location>
</feature>
<evidence type="ECO:0000259" key="8">
    <source>
        <dbReference type="PROSITE" id="PS50853"/>
    </source>
</evidence>
<dbReference type="Gene3D" id="2.60.40.10">
    <property type="entry name" value="Immunoglobulins"/>
    <property type="match status" value="5"/>
</dbReference>
<dbReference type="PANTHER" id="PTHR44170">
    <property type="entry name" value="PROTEIN SIDEKICK"/>
    <property type="match status" value="1"/>
</dbReference>
<feature type="domain" description="Ig-like" evidence="7">
    <location>
        <begin position="270"/>
        <end position="373"/>
    </location>
</feature>
<evidence type="ECO:0000256" key="3">
    <source>
        <dbReference type="ARBA" id="ARBA00023136"/>
    </source>
</evidence>
<feature type="transmembrane region" description="Helical" evidence="6">
    <location>
        <begin position="490"/>
        <end position="515"/>
    </location>
</feature>
<organism evidence="9 10">
    <name type="scientific">Cherax quadricarinatus</name>
    <name type="common">Australian red claw crayfish</name>
    <dbReference type="NCBI Taxonomy" id="27406"/>
    <lineage>
        <taxon>Eukaryota</taxon>
        <taxon>Metazoa</taxon>
        <taxon>Ecdysozoa</taxon>
        <taxon>Arthropoda</taxon>
        <taxon>Crustacea</taxon>
        <taxon>Multicrustacea</taxon>
        <taxon>Malacostraca</taxon>
        <taxon>Eumalacostraca</taxon>
        <taxon>Eucarida</taxon>
        <taxon>Decapoda</taxon>
        <taxon>Pleocyemata</taxon>
        <taxon>Astacidea</taxon>
        <taxon>Parastacoidea</taxon>
        <taxon>Parastacidae</taxon>
        <taxon>Cherax</taxon>
    </lineage>
</organism>
<dbReference type="SUPFAM" id="SSF49265">
    <property type="entry name" value="Fibronectin type III"/>
    <property type="match status" value="1"/>
</dbReference>
<dbReference type="PANTHER" id="PTHR44170:SF6">
    <property type="entry name" value="CONTACTIN"/>
    <property type="match status" value="1"/>
</dbReference>